<comment type="caution">
    <text evidence="1">The sequence shown here is derived from an EMBL/GenBank/DDBJ whole genome shotgun (WGS) entry which is preliminary data.</text>
</comment>
<evidence type="ECO:0000313" key="1">
    <source>
        <dbReference type="EMBL" id="ROV94601.1"/>
    </source>
</evidence>
<sequence length="250" mass="28119">MERMALRISPLLAYYNNSDLRGAKFKCQVHPGLPDTIERSNHVFVVTKACESGIGSSRYQGYDLLAGNCQLFALSLLSRTVMANGDCSIFVGSKTQLVEWDLSGRHRSPSQAIPRSIDLGFLVRKPRKPRKLTPLSSFTSRLEFNGQSEIRAIRILYEHGPLAPGAADPTGGRGTWAYMWYLTKELGGVTKRQGKRACVEFIEDLKAGNYRDAFYGREALRQELMAQRRQDKQDGMFSLTPRDWFCTKGA</sequence>
<dbReference type="InParanoid" id="A0A423VU60"/>
<dbReference type="Proteomes" id="UP000285146">
    <property type="component" value="Unassembled WGS sequence"/>
</dbReference>
<dbReference type="EMBL" id="LKEB01000075">
    <property type="protein sequence ID" value="ROV94601.1"/>
    <property type="molecule type" value="Genomic_DNA"/>
</dbReference>
<gene>
    <name evidence="1" type="ORF">VPNG_09202</name>
</gene>
<accession>A0A423VU60</accession>
<keyword evidence="2" id="KW-1185">Reference proteome</keyword>
<dbReference type="AlphaFoldDB" id="A0A423VU60"/>
<organism evidence="1 2">
    <name type="scientific">Cytospora leucostoma</name>
    <dbReference type="NCBI Taxonomy" id="1230097"/>
    <lineage>
        <taxon>Eukaryota</taxon>
        <taxon>Fungi</taxon>
        <taxon>Dikarya</taxon>
        <taxon>Ascomycota</taxon>
        <taxon>Pezizomycotina</taxon>
        <taxon>Sordariomycetes</taxon>
        <taxon>Sordariomycetidae</taxon>
        <taxon>Diaporthales</taxon>
        <taxon>Cytosporaceae</taxon>
        <taxon>Cytospora</taxon>
    </lineage>
</organism>
<name>A0A423VU60_9PEZI</name>
<protein>
    <submittedName>
        <fullName evidence="1">Uncharacterized protein</fullName>
    </submittedName>
</protein>
<reference evidence="1 2" key="1">
    <citation type="submission" date="2015-09" db="EMBL/GenBank/DDBJ databases">
        <title>Host preference determinants of Valsa canker pathogens revealed by comparative genomics.</title>
        <authorList>
            <person name="Yin Z."/>
            <person name="Huang L."/>
        </authorList>
    </citation>
    <scope>NUCLEOTIDE SEQUENCE [LARGE SCALE GENOMIC DNA]</scope>
    <source>
        <strain evidence="1 2">SXYLt</strain>
    </source>
</reference>
<evidence type="ECO:0000313" key="2">
    <source>
        <dbReference type="Proteomes" id="UP000285146"/>
    </source>
</evidence>
<dbReference type="OrthoDB" id="3495677at2759"/>
<proteinExistence type="predicted"/>